<sequence>MVDEKTHDTAEHEHVVEHQPKQDALGYHRSEEDSMTMTHIWKNHKAIIGWSFYWALCAIGWGFDAQINGAMIAVASFRRDFGYELDGEMILPADWQSAFNVASSIRQFFGGFLCSWLADRVGRKRSLLCGVIVCTLILGVGLGFYLTLGPLMCSEIAPVVLRGLSTAGVNLGICIGQLLSNSVVKGFGERTDRWAYAGPFAIQLFFTIVLLAGLPFAPESPWYLVRQNQPERARASLKKLWGQDFDTTNLLSRIEASVEESAQQAKATFVDCFRGTNLLRTGISLGGFVCQHLVGIIFVLGYSTYFFELAGLETTHSFNLGVGVTACGVLGNFLSWFVLNSFGRRKTFLSGMSALTLLLLLIGIMDVVPTDAAKWVQSSCTVIYAFVYFMTVGAISFVLLGEVSTILLRAKTAALATAVQAVFGIVMNVVIPYLINPDEADLKGKLGFVFGGCAAVATMVSWIYIPELKGRTFDAIDVMFARRVPPRRMGAYTLA</sequence>
<feature type="transmembrane region" description="Helical" evidence="7">
    <location>
        <begin position="413"/>
        <end position="435"/>
    </location>
</feature>
<dbReference type="PROSITE" id="PS50850">
    <property type="entry name" value="MFS"/>
    <property type="match status" value="1"/>
</dbReference>
<comment type="caution">
    <text evidence="9">The sequence shown here is derived from an EMBL/GenBank/DDBJ whole genome shotgun (WGS) entry which is preliminary data.</text>
</comment>
<proteinExistence type="inferred from homology"/>
<feature type="transmembrane region" description="Helical" evidence="7">
    <location>
        <begin position="127"/>
        <end position="148"/>
    </location>
</feature>
<feature type="domain" description="Major facilitator superfamily (MFS) profile" evidence="8">
    <location>
        <begin position="1"/>
        <end position="469"/>
    </location>
</feature>
<name>A0ABR4FNJ5_9EURO</name>
<accession>A0ABR4FNJ5</accession>
<evidence type="ECO:0000256" key="3">
    <source>
        <dbReference type="ARBA" id="ARBA00022692"/>
    </source>
</evidence>
<feature type="region of interest" description="Disordered" evidence="6">
    <location>
        <begin position="1"/>
        <end position="23"/>
    </location>
</feature>
<evidence type="ECO:0000256" key="1">
    <source>
        <dbReference type="ARBA" id="ARBA00004141"/>
    </source>
</evidence>
<dbReference type="PANTHER" id="PTHR48022">
    <property type="entry name" value="PLASTIDIC GLUCOSE TRANSPORTER 4"/>
    <property type="match status" value="1"/>
</dbReference>
<dbReference type="Proteomes" id="UP001610563">
    <property type="component" value="Unassembled WGS sequence"/>
</dbReference>
<evidence type="ECO:0000313" key="10">
    <source>
        <dbReference type="Proteomes" id="UP001610563"/>
    </source>
</evidence>
<feature type="transmembrane region" description="Helical" evidence="7">
    <location>
        <begin position="52"/>
        <end position="77"/>
    </location>
</feature>
<feature type="transmembrane region" description="Helical" evidence="7">
    <location>
        <begin position="283"/>
        <end position="306"/>
    </location>
</feature>
<dbReference type="InterPro" id="IPR036259">
    <property type="entry name" value="MFS_trans_sf"/>
</dbReference>
<comment type="subcellular location">
    <subcellularLocation>
        <location evidence="1">Membrane</location>
        <topology evidence="1">Multi-pass membrane protein</topology>
    </subcellularLocation>
</comment>
<dbReference type="EMBL" id="JBFTWV010000167">
    <property type="protein sequence ID" value="KAL2784784.1"/>
    <property type="molecule type" value="Genomic_DNA"/>
</dbReference>
<dbReference type="SUPFAM" id="SSF103473">
    <property type="entry name" value="MFS general substrate transporter"/>
    <property type="match status" value="1"/>
</dbReference>
<evidence type="ECO:0000256" key="4">
    <source>
        <dbReference type="ARBA" id="ARBA00022989"/>
    </source>
</evidence>
<evidence type="ECO:0000256" key="5">
    <source>
        <dbReference type="ARBA" id="ARBA00023136"/>
    </source>
</evidence>
<keyword evidence="3 7" id="KW-0812">Transmembrane</keyword>
<dbReference type="InterPro" id="IPR050360">
    <property type="entry name" value="MFS_Sugar_Transporters"/>
</dbReference>
<dbReference type="PANTHER" id="PTHR48022:SF51">
    <property type="entry name" value="ALPHA-GLUCOSIDE TRANSPORTER, PUTATIVE (AFU_ORTHOLOGUE AFUA_6G11920)-RELATED"/>
    <property type="match status" value="1"/>
</dbReference>
<feature type="transmembrane region" description="Helical" evidence="7">
    <location>
        <begin position="318"/>
        <end position="339"/>
    </location>
</feature>
<evidence type="ECO:0000259" key="8">
    <source>
        <dbReference type="PROSITE" id="PS50850"/>
    </source>
</evidence>
<dbReference type="Pfam" id="PF00083">
    <property type="entry name" value="Sugar_tr"/>
    <property type="match status" value="1"/>
</dbReference>
<evidence type="ECO:0000256" key="7">
    <source>
        <dbReference type="SAM" id="Phobius"/>
    </source>
</evidence>
<evidence type="ECO:0000313" key="9">
    <source>
        <dbReference type="EMBL" id="KAL2784784.1"/>
    </source>
</evidence>
<keyword evidence="4 7" id="KW-1133">Transmembrane helix</keyword>
<organism evidence="9 10">
    <name type="scientific">Aspergillus keveii</name>
    <dbReference type="NCBI Taxonomy" id="714993"/>
    <lineage>
        <taxon>Eukaryota</taxon>
        <taxon>Fungi</taxon>
        <taxon>Dikarya</taxon>
        <taxon>Ascomycota</taxon>
        <taxon>Pezizomycotina</taxon>
        <taxon>Eurotiomycetes</taxon>
        <taxon>Eurotiomycetidae</taxon>
        <taxon>Eurotiales</taxon>
        <taxon>Aspergillaceae</taxon>
        <taxon>Aspergillus</taxon>
        <taxon>Aspergillus subgen. Nidulantes</taxon>
    </lineage>
</organism>
<keyword evidence="5 7" id="KW-0472">Membrane</keyword>
<feature type="transmembrane region" description="Helical" evidence="7">
    <location>
        <begin position="194"/>
        <end position="217"/>
    </location>
</feature>
<comment type="similarity">
    <text evidence="2">Belongs to the major facilitator superfamily. Sugar transporter (TC 2.A.1.1) family.</text>
</comment>
<dbReference type="InterPro" id="IPR020846">
    <property type="entry name" value="MFS_dom"/>
</dbReference>
<keyword evidence="10" id="KW-1185">Reference proteome</keyword>
<gene>
    <name evidence="9" type="ORF">BJX66DRAFT_348016</name>
</gene>
<reference evidence="9 10" key="1">
    <citation type="submission" date="2024-07" db="EMBL/GenBank/DDBJ databases">
        <title>Section-level genome sequencing and comparative genomics of Aspergillus sections Usti and Cavernicolus.</title>
        <authorList>
            <consortium name="Lawrence Berkeley National Laboratory"/>
            <person name="Nybo J.L."/>
            <person name="Vesth T.C."/>
            <person name="Theobald S."/>
            <person name="Frisvad J.C."/>
            <person name="Larsen T.O."/>
            <person name="Kjaerboelling I."/>
            <person name="Rothschild-Mancinelli K."/>
            <person name="Lyhne E.K."/>
            <person name="Kogle M.E."/>
            <person name="Barry K."/>
            <person name="Clum A."/>
            <person name="Na H."/>
            <person name="Ledsgaard L."/>
            <person name="Lin J."/>
            <person name="Lipzen A."/>
            <person name="Kuo A."/>
            <person name="Riley R."/>
            <person name="Mondo S."/>
            <person name="Labutti K."/>
            <person name="Haridas S."/>
            <person name="Pangalinan J."/>
            <person name="Salamov A.A."/>
            <person name="Simmons B.A."/>
            <person name="Magnuson J.K."/>
            <person name="Chen J."/>
            <person name="Drula E."/>
            <person name="Henrissat B."/>
            <person name="Wiebenga A."/>
            <person name="Lubbers R.J."/>
            <person name="Gomes A.C."/>
            <person name="Makela M.R."/>
            <person name="Stajich J."/>
            <person name="Grigoriev I.V."/>
            <person name="Mortensen U.H."/>
            <person name="De Vries R.P."/>
            <person name="Baker S.E."/>
            <person name="Andersen M.R."/>
        </authorList>
    </citation>
    <scope>NUCLEOTIDE SEQUENCE [LARGE SCALE GENOMIC DNA]</scope>
    <source>
        <strain evidence="9 10">CBS 209.92</strain>
    </source>
</reference>
<protein>
    <submittedName>
        <fullName evidence="9">Maltose permease</fullName>
    </submittedName>
</protein>
<feature type="transmembrane region" description="Helical" evidence="7">
    <location>
        <begin position="447"/>
        <end position="465"/>
    </location>
</feature>
<evidence type="ECO:0000256" key="6">
    <source>
        <dbReference type="SAM" id="MobiDB-lite"/>
    </source>
</evidence>
<feature type="transmembrane region" description="Helical" evidence="7">
    <location>
        <begin position="348"/>
        <end position="369"/>
    </location>
</feature>
<evidence type="ECO:0000256" key="2">
    <source>
        <dbReference type="ARBA" id="ARBA00010992"/>
    </source>
</evidence>
<dbReference type="Gene3D" id="1.20.1250.20">
    <property type="entry name" value="MFS general substrate transporter like domains"/>
    <property type="match status" value="1"/>
</dbReference>
<feature type="transmembrane region" description="Helical" evidence="7">
    <location>
        <begin position="381"/>
        <end position="401"/>
    </location>
</feature>
<dbReference type="InterPro" id="IPR005828">
    <property type="entry name" value="MFS_sugar_transport-like"/>
</dbReference>